<accession>A0A4P1R217</accession>
<feature type="transmembrane region" description="Helical" evidence="6">
    <location>
        <begin position="7"/>
        <end position="30"/>
    </location>
</feature>
<evidence type="ECO:0000256" key="5">
    <source>
        <dbReference type="ARBA" id="ARBA00023136"/>
    </source>
</evidence>
<dbReference type="OrthoDB" id="1892640at2759"/>
<keyword evidence="5 6" id="KW-0472">Membrane</keyword>
<dbReference type="Proteomes" id="UP000188354">
    <property type="component" value="Chromosome LG12"/>
</dbReference>
<proteinExistence type="inferred from homology"/>
<evidence type="ECO:0000256" key="1">
    <source>
        <dbReference type="ARBA" id="ARBA00004141"/>
    </source>
</evidence>
<gene>
    <name evidence="7" type="ORF">TanjilG_26169</name>
</gene>
<dbReference type="PRINTS" id="PR00259">
    <property type="entry name" value="TMFOUR"/>
</dbReference>
<comment type="similarity">
    <text evidence="2">Belongs to the tetraspanin (TM4SF) family.</text>
</comment>
<dbReference type="InterPro" id="IPR018499">
    <property type="entry name" value="Tetraspanin/Peripherin"/>
</dbReference>
<dbReference type="InterPro" id="IPR044991">
    <property type="entry name" value="TET_plant"/>
</dbReference>
<protein>
    <recommendedName>
        <fullName evidence="9">Tetraspanin-8-like</fullName>
    </recommendedName>
</protein>
<keyword evidence="3 6" id="KW-0812">Transmembrane</keyword>
<evidence type="ECO:0000256" key="2">
    <source>
        <dbReference type="ARBA" id="ARBA00006840"/>
    </source>
</evidence>
<evidence type="ECO:0000256" key="6">
    <source>
        <dbReference type="SAM" id="Phobius"/>
    </source>
</evidence>
<comment type="subcellular location">
    <subcellularLocation>
        <location evidence="1">Membrane</location>
        <topology evidence="1">Multi-pass membrane protein</topology>
    </subcellularLocation>
</comment>
<dbReference type="Gramene" id="OIV99831">
    <property type="protein sequence ID" value="OIV99831"/>
    <property type="gene ID" value="TanjilG_26169"/>
</dbReference>
<dbReference type="KEGG" id="lang:109362070"/>
<dbReference type="InterPro" id="IPR018503">
    <property type="entry name" value="Tetraspanin_CS"/>
</dbReference>
<evidence type="ECO:0000313" key="8">
    <source>
        <dbReference type="Proteomes" id="UP000188354"/>
    </source>
</evidence>
<evidence type="ECO:0000256" key="3">
    <source>
        <dbReference type="ARBA" id="ARBA00022692"/>
    </source>
</evidence>
<dbReference type="AlphaFoldDB" id="A0A4P1R217"/>
<feature type="transmembrane region" description="Helical" evidence="6">
    <location>
        <begin position="73"/>
        <end position="96"/>
    </location>
</feature>
<dbReference type="STRING" id="3871.A0A4P1R217"/>
<name>A0A4P1R217_LUPAN</name>
<dbReference type="PANTHER" id="PTHR32191">
    <property type="entry name" value="TETRASPANIN-8-RELATED"/>
    <property type="match status" value="1"/>
</dbReference>
<evidence type="ECO:0000313" key="7">
    <source>
        <dbReference type="EMBL" id="OIV99831.1"/>
    </source>
</evidence>
<dbReference type="PROSITE" id="PS00421">
    <property type="entry name" value="TM4_1"/>
    <property type="match status" value="1"/>
</dbReference>
<dbReference type="EMBL" id="CM007372">
    <property type="protein sequence ID" value="OIV99831.1"/>
    <property type="molecule type" value="Genomic_DNA"/>
</dbReference>
<organism evidence="7 8">
    <name type="scientific">Lupinus angustifolius</name>
    <name type="common">Narrow-leaved blue lupine</name>
    <dbReference type="NCBI Taxonomy" id="3871"/>
    <lineage>
        <taxon>Eukaryota</taxon>
        <taxon>Viridiplantae</taxon>
        <taxon>Streptophyta</taxon>
        <taxon>Embryophyta</taxon>
        <taxon>Tracheophyta</taxon>
        <taxon>Spermatophyta</taxon>
        <taxon>Magnoliopsida</taxon>
        <taxon>eudicotyledons</taxon>
        <taxon>Gunneridae</taxon>
        <taxon>Pentapetalae</taxon>
        <taxon>rosids</taxon>
        <taxon>fabids</taxon>
        <taxon>Fabales</taxon>
        <taxon>Fabaceae</taxon>
        <taxon>Papilionoideae</taxon>
        <taxon>50 kb inversion clade</taxon>
        <taxon>genistoids sensu lato</taxon>
        <taxon>core genistoids</taxon>
        <taxon>Genisteae</taxon>
        <taxon>Lupinus</taxon>
    </lineage>
</organism>
<dbReference type="GO" id="GO:0016020">
    <property type="term" value="C:membrane"/>
    <property type="evidence" value="ECO:0007669"/>
    <property type="project" value="UniProtKB-SubCell"/>
</dbReference>
<dbReference type="Pfam" id="PF00335">
    <property type="entry name" value="Tetraspanin"/>
    <property type="match status" value="1"/>
</dbReference>
<keyword evidence="4 6" id="KW-1133">Transmembrane helix</keyword>
<feature type="transmembrane region" description="Helical" evidence="6">
    <location>
        <begin position="235"/>
        <end position="255"/>
    </location>
</feature>
<reference evidence="7 8" key="1">
    <citation type="journal article" date="2017" name="Plant Biotechnol. J.">
        <title>A comprehensive draft genome sequence for lupin (Lupinus angustifolius), an emerging health food: insights into plant-microbe interactions and legume evolution.</title>
        <authorList>
            <person name="Hane J.K."/>
            <person name="Ming Y."/>
            <person name="Kamphuis L.G."/>
            <person name="Nelson M.N."/>
            <person name="Garg G."/>
            <person name="Atkins C.A."/>
            <person name="Bayer P.E."/>
            <person name="Bravo A."/>
            <person name="Bringans S."/>
            <person name="Cannon S."/>
            <person name="Edwards D."/>
            <person name="Foley R."/>
            <person name="Gao L.L."/>
            <person name="Harrison M.J."/>
            <person name="Huang W."/>
            <person name="Hurgobin B."/>
            <person name="Li S."/>
            <person name="Liu C.W."/>
            <person name="McGrath A."/>
            <person name="Morahan G."/>
            <person name="Murray J."/>
            <person name="Weller J."/>
            <person name="Jian J."/>
            <person name="Singh K.B."/>
        </authorList>
    </citation>
    <scope>NUCLEOTIDE SEQUENCE [LARGE SCALE GENOMIC DNA]</scope>
    <source>
        <strain evidence="8">cv. Tanjil</strain>
        <tissue evidence="7">Whole plant</tissue>
    </source>
</reference>
<sequence>MLNFSNSLIGILNLVTFLLSIPIIIAGIWLSKQGVTVCEHWLEKPAIAFGIFLLIVSIVGLIGACCRVSWLMWIYLFIMFLLILILFGCTIFAFVITNKGAGRVLSDKGFKEYRLGAYSNWLQNRVTGRTWKKIRSCLVASKYCSNFNKHHGQDNIAMFNKQKLSPVESGCCKPSNECGFTYISPTKWTKTRNVTLANPDCNAWNNDPNILCYNCQSCKAGFLQNIKKNWKKVSIVNIVFLIFLVVVFSIGCCAFKNNRNHNYYKGH</sequence>
<keyword evidence="8" id="KW-1185">Reference proteome</keyword>
<evidence type="ECO:0000256" key="4">
    <source>
        <dbReference type="ARBA" id="ARBA00022989"/>
    </source>
</evidence>
<feature type="transmembrane region" description="Helical" evidence="6">
    <location>
        <begin position="46"/>
        <end position="66"/>
    </location>
</feature>
<dbReference type="GO" id="GO:0009734">
    <property type="term" value="P:auxin-activated signaling pathway"/>
    <property type="evidence" value="ECO:0007669"/>
    <property type="project" value="InterPro"/>
</dbReference>
<evidence type="ECO:0008006" key="9">
    <source>
        <dbReference type="Google" id="ProtNLM"/>
    </source>
</evidence>